<reference evidence="1" key="1">
    <citation type="submission" date="2021-06" db="EMBL/GenBank/DDBJ databases">
        <authorList>
            <person name="Kallberg Y."/>
            <person name="Tangrot J."/>
            <person name="Rosling A."/>
        </authorList>
    </citation>
    <scope>NUCLEOTIDE SEQUENCE</scope>
    <source>
        <strain evidence="1">FL130A</strain>
    </source>
</reference>
<organism evidence="1 2">
    <name type="scientific">Ambispora leptoticha</name>
    <dbReference type="NCBI Taxonomy" id="144679"/>
    <lineage>
        <taxon>Eukaryota</taxon>
        <taxon>Fungi</taxon>
        <taxon>Fungi incertae sedis</taxon>
        <taxon>Mucoromycota</taxon>
        <taxon>Glomeromycotina</taxon>
        <taxon>Glomeromycetes</taxon>
        <taxon>Archaeosporales</taxon>
        <taxon>Ambisporaceae</taxon>
        <taxon>Ambispora</taxon>
    </lineage>
</organism>
<keyword evidence="2" id="KW-1185">Reference proteome</keyword>
<dbReference type="Proteomes" id="UP000789508">
    <property type="component" value="Unassembled WGS sequence"/>
</dbReference>
<dbReference type="AlphaFoldDB" id="A0A9N9HPW3"/>
<evidence type="ECO:0000313" key="1">
    <source>
        <dbReference type="EMBL" id="CAG8699965.1"/>
    </source>
</evidence>
<sequence>MEEEINKKVEENIKSLLASGQLFPKTVLNMLADFHSNPQTKKAIHH</sequence>
<evidence type="ECO:0000313" key="2">
    <source>
        <dbReference type="Proteomes" id="UP000789508"/>
    </source>
</evidence>
<gene>
    <name evidence="1" type="ORF">ALEPTO_LOCUS11535</name>
</gene>
<name>A0A9N9HPW3_9GLOM</name>
<proteinExistence type="predicted"/>
<feature type="non-terminal residue" evidence="1">
    <location>
        <position position="1"/>
    </location>
</feature>
<accession>A0A9N9HPW3</accession>
<comment type="caution">
    <text evidence="1">The sequence shown here is derived from an EMBL/GenBank/DDBJ whole genome shotgun (WGS) entry which is preliminary data.</text>
</comment>
<dbReference type="EMBL" id="CAJVPS010019142">
    <property type="protein sequence ID" value="CAG8699965.1"/>
    <property type="molecule type" value="Genomic_DNA"/>
</dbReference>
<protein>
    <submittedName>
        <fullName evidence="1">4598_t:CDS:1</fullName>
    </submittedName>
</protein>